<feature type="compositionally biased region" description="Low complexity" evidence="1">
    <location>
        <begin position="212"/>
        <end position="223"/>
    </location>
</feature>
<keyword evidence="3" id="KW-1185">Reference proteome</keyword>
<feature type="region of interest" description="Disordered" evidence="1">
    <location>
        <begin position="185"/>
        <end position="225"/>
    </location>
</feature>
<feature type="region of interest" description="Disordered" evidence="1">
    <location>
        <begin position="1"/>
        <end position="37"/>
    </location>
</feature>
<protein>
    <submittedName>
        <fullName evidence="2">Uncharacterized protein</fullName>
    </submittedName>
</protein>
<sequence length="292" mass="31728">MNSCTMLQASRKLPMARVSPQPSGETKSTDDRIRRPQTGIWRDKNRLGEGESRGDTNCWSRAGTLPVKTQPSLARYLSCGPRGRLRHSAGGVPSAAPPHHARRRSCRNIAFTTRPPVETHARAARRHGSPQTLHGATLRCFTTRRDGCDSSAHLWPLVAVVVPNSSPMRPGSRDAIKMHYAGVTLSSSPEQRQPTIRLSSPARHHSLPPPTAHTRPTRAQPTRVPSIVCPSRSSICAGWDLHREGQIEAPILLESQITSQTAARDPTTASAPPAAVVCGVYLPARLMSSRAD</sequence>
<evidence type="ECO:0000313" key="2">
    <source>
        <dbReference type="EMBL" id="KAF2503288.1"/>
    </source>
</evidence>
<accession>A0A6A6REN9</accession>
<gene>
    <name evidence="2" type="ORF">BU16DRAFT_533537</name>
</gene>
<evidence type="ECO:0000313" key="3">
    <source>
        <dbReference type="Proteomes" id="UP000799750"/>
    </source>
</evidence>
<proteinExistence type="predicted"/>
<feature type="compositionally biased region" description="Polar residues" evidence="1">
    <location>
        <begin position="185"/>
        <end position="198"/>
    </location>
</feature>
<organism evidence="2 3">
    <name type="scientific">Lophium mytilinum</name>
    <dbReference type="NCBI Taxonomy" id="390894"/>
    <lineage>
        <taxon>Eukaryota</taxon>
        <taxon>Fungi</taxon>
        <taxon>Dikarya</taxon>
        <taxon>Ascomycota</taxon>
        <taxon>Pezizomycotina</taxon>
        <taxon>Dothideomycetes</taxon>
        <taxon>Pleosporomycetidae</taxon>
        <taxon>Mytilinidiales</taxon>
        <taxon>Mytilinidiaceae</taxon>
        <taxon>Lophium</taxon>
    </lineage>
</organism>
<dbReference type="OrthoDB" id="10657870at2759"/>
<dbReference type="EMBL" id="MU004181">
    <property type="protein sequence ID" value="KAF2503288.1"/>
    <property type="molecule type" value="Genomic_DNA"/>
</dbReference>
<evidence type="ECO:0000256" key="1">
    <source>
        <dbReference type="SAM" id="MobiDB-lite"/>
    </source>
</evidence>
<name>A0A6A6REN9_9PEZI</name>
<dbReference type="Proteomes" id="UP000799750">
    <property type="component" value="Unassembled WGS sequence"/>
</dbReference>
<dbReference type="AlphaFoldDB" id="A0A6A6REN9"/>
<reference evidence="2" key="1">
    <citation type="journal article" date="2020" name="Stud. Mycol.">
        <title>101 Dothideomycetes genomes: a test case for predicting lifestyles and emergence of pathogens.</title>
        <authorList>
            <person name="Haridas S."/>
            <person name="Albert R."/>
            <person name="Binder M."/>
            <person name="Bloem J."/>
            <person name="Labutti K."/>
            <person name="Salamov A."/>
            <person name="Andreopoulos B."/>
            <person name="Baker S."/>
            <person name="Barry K."/>
            <person name="Bills G."/>
            <person name="Bluhm B."/>
            <person name="Cannon C."/>
            <person name="Castanera R."/>
            <person name="Culley D."/>
            <person name="Daum C."/>
            <person name="Ezra D."/>
            <person name="Gonzalez J."/>
            <person name="Henrissat B."/>
            <person name="Kuo A."/>
            <person name="Liang C."/>
            <person name="Lipzen A."/>
            <person name="Lutzoni F."/>
            <person name="Magnuson J."/>
            <person name="Mondo S."/>
            <person name="Nolan M."/>
            <person name="Ohm R."/>
            <person name="Pangilinan J."/>
            <person name="Park H.-J."/>
            <person name="Ramirez L."/>
            <person name="Alfaro M."/>
            <person name="Sun H."/>
            <person name="Tritt A."/>
            <person name="Yoshinaga Y."/>
            <person name="Zwiers L.-H."/>
            <person name="Turgeon B."/>
            <person name="Goodwin S."/>
            <person name="Spatafora J."/>
            <person name="Crous P."/>
            <person name="Grigoriev I."/>
        </authorList>
    </citation>
    <scope>NUCLEOTIDE SEQUENCE</scope>
    <source>
        <strain evidence="2">CBS 269.34</strain>
    </source>
</reference>